<name>A0ABD4QPP1_9BACI</name>
<evidence type="ECO:0000313" key="1">
    <source>
        <dbReference type="EMBL" id="MBR8691252.1"/>
    </source>
</evidence>
<organism evidence="1 2">
    <name type="scientific">Bacillus australimaris</name>
    <dbReference type="NCBI Taxonomy" id="1326968"/>
    <lineage>
        <taxon>Bacteria</taxon>
        <taxon>Bacillati</taxon>
        <taxon>Bacillota</taxon>
        <taxon>Bacilli</taxon>
        <taxon>Bacillales</taxon>
        <taxon>Bacillaceae</taxon>
        <taxon>Bacillus</taxon>
    </lineage>
</organism>
<sequence length="56" mass="6824">MSEQQENRPKRRKEAIENYNISTQVTPEVQKFFKEVMASKEFYEFASHLMYKYKKG</sequence>
<dbReference type="RefSeq" id="WP_160316326.1">
    <property type="nucleotide sequence ID" value="NZ_JAGQFH010000027.1"/>
</dbReference>
<dbReference type="EMBL" id="JAGQFH010000027">
    <property type="protein sequence ID" value="MBR8691252.1"/>
    <property type="molecule type" value="Genomic_DNA"/>
</dbReference>
<proteinExistence type="predicted"/>
<dbReference type="Proteomes" id="UP000676804">
    <property type="component" value="Unassembled WGS sequence"/>
</dbReference>
<accession>A0ABD4QPP1</accession>
<evidence type="ECO:0000313" key="2">
    <source>
        <dbReference type="Proteomes" id="UP000676804"/>
    </source>
</evidence>
<comment type="caution">
    <text evidence="1">The sequence shown here is derived from an EMBL/GenBank/DDBJ whole genome shotgun (WGS) entry which is preliminary data.</text>
</comment>
<protein>
    <submittedName>
        <fullName evidence="1">Uncharacterized protein</fullName>
    </submittedName>
</protein>
<dbReference type="AlphaFoldDB" id="A0ABD4QPP1"/>
<gene>
    <name evidence="1" type="ORF">KCQ59_15790</name>
</gene>
<reference evidence="1 2" key="1">
    <citation type="submission" date="2021-04" db="EMBL/GenBank/DDBJ databases">
        <title>Isolation of newly marine bacteria for enzymatic activity.</title>
        <authorList>
            <person name="Hadi W.A.M."/>
            <person name="Nair A.J.J."/>
            <person name="Edwin B.T."/>
        </authorList>
    </citation>
    <scope>NUCLEOTIDE SEQUENCE [LARGE SCALE GENOMIC DNA]</scope>
    <source>
        <strain evidence="1 2">B28A</strain>
    </source>
</reference>